<feature type="domain" description="DUF218" evidence="3">
    <location>
        <begin position="64"/>
        <end position="184"/>
    </location>
</feature>
<feature type="transmembrane region" description="Helical" evidence="2">
    <location>
        <begin position="26"/>
        <end position="47"/>
    </location>
</feature>
<evidence type="ECO:0000313" key="5">
    <source>
        <dbReference type="Proteomes" id="UP000572051"/>
    </source>
</evidence>
<dbReference type="Proteomes" id="UP000572051">
    <property type="component" value="Unassembled WGS sequence"/>
</dbReference>
<proteinExistence type="predicted"/>
<evidence type="ECO:0000256" key="1">
    <source>
        <dbReference type="SAM" id="MobiDB-lite"/>
    </source>
</evidence>
<dbReference type="InterPro" id="IPR051599">
    <property type="entry name" value="Cell_Envelope_Assoc"/>
</dbReference>
<dbReference type="RefSeq" id="WP_312889171.1">
    <property type="nucleotide sequence ID" value="NZ_JACCFS010000001.1"/>
</dbReference>
<organism evidence="4 5">
    <name type="scientific">Nocardiopsis aegyptia</name>
    <dbReference type="NCBI Taxonomy" id="220378"/>
    <lineage>
        <taxon>Bacteria</taxon>
        <taxon>Bacillati</taxon>
        <taxon>Actinomycetota</taxon>
        <taxon>Actinomycetes</taxon>
        <taxon>Streptosporangiales</taxon>
        <taxon>Nocardiopsidaceae</taxon>
        <taxon>Nocardiopsis</taxon>
    </lineage>
</organism>
<keyword evidence="2" id="KW-0812">Transmembrane</keyword>
<dbReference type="GO" id="GO:0005886">
    <property type="term" value="C:plasma membrane"/>
    <property type="evidence" value="ECO:0007669"/>
    <property type="project" value="TreeGrafter"/>
</dbReference>
<name>A0A7Z0J953_9ACTN</name>
<dbReference type="EMBL" id="JACCFS010000001">
    <property type="protein sequence ID" value="NYJ33798.1"/>
    <property type="molecule type" value="Genomic_DNA"/>
</dbReference>
<dbReference type="PANTHER" id="PTHR30336">
    <property type="entry name" value="INNER MEMBRANE PROTEIN, PROBABLE PERMEASE"/>
    <property type="match status" value="1"/>
</dbReference>
<keyword evidence="2" id="KW-0472">Membrane</keyword>
<protein>
    <submittedName>
        <fullName evidence="4">Vancomycin permeability regulator SanA</fullName>
    </submittedName>
</protein>
<dbReference type="InterPro" id="IPR003848">
    <property type="entry name" value="DUF218"/>
</dbReference>
<accession>A0A7Z0J953</accession>
<dbReference type="AlphaFoldDB" id="A0A7Z0J953"/>
<feature type="compositionally biased region" description="Acidic residues" evidence="1">
    <location>
        <begin position="237"/>
        <end position="248"/>
    </location>
</feature>
<dbReference type="CDD" id="cd06259">
    <property type="entry name" value="YdcF-like"/>
    <property type="match status" value="1"/>
</dbReference>
<sequence>MTTSDSASPETNADDAGRRSRRRVRLVAAVAVTAVLLAFLPFVWTLASTAGHRYSADTVPDRPVALVLGAGVRSDGLPTLLLARRLDTAADLYFDGRVSVILVTGDNSVEHYNETDTMADYLVAAGVPADRIVGDYAGFSTWESCVRAREVFGVEEATVVTQDFHLPRAVRLCRSAGIDAVGVADSSLDERRFATVYGWLREVPAAVAAAGTMLLRPDPTFLGDEETGVQDALADTAADDADTGSEQD</sequence>
<keyword evidence="5" id="KW-1185">Reference proteome</keyword>
<evidence type="ECO:0000259" key="3">
    <source>
        <dbReference type="Pfam" id="PF02698"/>
    </source>
</evidence>
<dbReference type="PANTHER" id="PTHR30336:SF6">
    <property type="entry name" value="INTEGRAL MEMBRANE PROTEIN"/>
    <property type="match status" value="1"/>
</dbReference>
<evidence type="ECO:0000313" key="4">
    <source>
        <dbReference type="EMBL" id="NYJ33798.1"/>
    </source>
</evidence>
<comment type="caution">
    <text evidence="4">The sequence shown here is derived from an EMBL/GenBank/DDBJ whole genome shotgun (WGS) entry which is preliminary data.</text>
</comment>
<keyword evidence="2" id="KW-1133">Transmembrane helix</keyword>
<dbReference type="Pfam" id="PF02698">
    <property type="entry name" value="DUF218"/>
    <property type="match status" value="1"/>
</dbReference>
<feature type="region of interest" description="Disordered" evidence="1">
    <location>
        <begin position="225"/>
        <end position="248"/>
    </location>
</feature>
<gene>
    <name evidence="4" type="ORF">HNR10_001679</name>
</gene>
<reference evidence="4 5" key="1">
    <citation type="submission" date="2020-07" db="EMBL/GenBank/DDBJ databases">
        <title>Sequencing the genomes of 1000 actinobacteria strains.</title>
        <authorList>
            <person name="Klenk H.-P."/>
        </authorList>
    </citation>
    <scope>NUCLEOTIDE SEQUENCE [LARGE SCALE GENOMIC DNA]</scope>
    <source>
        <strain evidence="4 5">DSM 44442</strain>
    </source>
</reference>
<evidence type="ECO:0000256" key="2">
    <source>
        <dbReference type="SAM" id="Phobius"/>
    </source>
</evidence>